<name>A0A914CXP8_9BILA</name>
<feature type="transmembrane region" description="Helical" evidence="6">
    <location>
        <begin position="194"/>
        <end position="214"/>
    </location>
</feature>
<feature type="transmembrane region" description="Helical" evidence="6">
    <location>
        <begin position="220"/>
        <end position="241"/>
    </location>
</feature>
<comment type="subcellular location">
    <subcellularLocation>
        <location evidence="1">Membrane</location>
        <topology evidence="1">Multi-pass membrane protein</topology>
    </subcellularLocation>
</comment>
<evidence type="ECO:0000256" key="1">
    <source>
        <dbReference type="ARBA" id="ARBA00004141"/>
    </source>
</evidence>
<dbReference type="PANTHER" id="PTHR24222:SF76">
    <property type="entry name" value="MYCOBACTIN IMPORT ATP-BINDING_PERMEASE PROTEIN IRTB"/>
    <property type="match status" value="1"/>
</dbReference>
<evidence type="ECO:0000256" key="5">
    <source>
        <dbReference type="SAM" id="MobiDB-lite"/>
    </source>
</evidence>
<dbReference type="Proteomes" id="UP000887540">
    <property type="component" value="Unplaced"/>
</dbReference>
<dbReference type="WBParaSite" id="ACRNAN_scaffold15617.g11885.t1">
    <property type="protein sequence ID" value="ACRNAN_scaffold15617.g11885.t1"/>
    <property type="gene ID" value="ACRNAN_scaffold15617.g11885"/>
</dbReference>
<reference evidence="9" key="1">
    <citation type="submission" date="2022-11" db="UniProtKB">
        <authorList>
            <consortium name="WormBaseParasite"/>
        </authorList>
    </citation>
    <scope>IDENTIFICATION</scope>
</reference>
<evidence type="ECO:0000259" key="7">
    <source>
        <dbReference type="PROSITE" id="PS50929"/>
    </source>
</evidence>
<feature type="transmembrane region" description="Helical" evidence="6">
    <location>
        <begin position="137"/>
        <end position="159"/>
    </location>
</feature>
<keyword evidence="3 6" id="KW-1133">Transmembrane helix</keyword>
<proteinExistence type="predicted"/>
<keyword evidence="8" id="KW-1185">Reference proteome</keyword>
<accession>A0A914CXP8</accession>
<dbReference type="PANTHER" id="PTHR24222">
    <property type="entry name" value="ABC TRANSPORTER B FAMILY"/>
    <property type="match status" value="1"/>
</dbReference>
<dbReference type="InterPro" id="IPR011527">
    <property type="entry name" value="ABC1_TM_dom"/>
</dbReference>
<evidence type="ECO:0000256" key="3">
    <source>
        <dbReference type="ARBA" id="ARBA00022989"/>
    </source>
</evidence>
<evidence type="ECO:0000313" key="9">
    <source>
        <dbReference type="WBParaSite" id="ACRNAN_scaffold15617.g11885.t1"/>
    </source>
</evidence>
<feature type="compositionally biased region" description="Basic and acidic residues" evidence="5">
    <location>
        <begin position="25"/>
        <end position="43"/>
    </location>
</feature>
<organism evidence="8 9">
    <name type="scientific">Acrobeloides nanus</name>
    <dbReference type="NCBI Taxonomy" id="290746"/>
    <lineage>
        <taxon>Eukaryota</taxon>
        <taxon>Metazoa</taxon>
        <taxon>Ecdysozoa</taxon>
        <taxon>Nematoda</taxon>
        <taxon>Chromadorea</taxon>
        <taxon>Rhabditida</taxon>
        <taxon>Tylenchina</taxon>
        <taxon>Cephalobomorpha</taxon>
        <taxon>Cephaloboidea</taxon>
        <taxon>Cephalobidae</taxon>
        <taxon>Acrobeloides</taxon>
    </lineage>
</organism>
<feature type="domain" description="ABC transmembrane type-1" evidence="7">
    <location>
        <begin position="66"/>
        <end position="296"/>
    </location>
</feature>
<dbReference type="Pfam" id="PF00664">
    <property type="entry name" value="ABC_membrane"/>
    <property type="match status" value="2"/>
</dbReference>
<dbReference type="GO" id="GO:0140359">
    <property type="term" value="F:ABC-type transporter activity"/>
    <property type="evidence" value="ECO:0007669"/>
    <property type="project" value="InterPro"/>
</dbReference>
<feature type="transmembrane region" description="Helical" evidence="6">
    <location>
        <begin position="62"/>
        <end position="86"/>
    </location>
</feature>
<evidence type="ECO:0000313" key="8">
    <source>
        <dbReference type="Proteomes" id="UP000887540"/>
    </source>
</evidence>
<dbReference type="Gene3D" id="1.20.1560.10">
    <property type="entry name" value="ABC transporter type 1, transmembrane domain"/>
    <property type="match status" value="1"/>
</dbReference>
<evidence type="ECO:0000256" key="6">
    <source>
        <dbReference type="SAM" id="Phobius"/>
    </source>
</evidence>
<dbReference type="GO" id="GO:0005886">
    <property type="term" value="C:plasma membrane"/>
    <property type="evidence" value="ECO:0007669"/>
    <property type="project" value="TreeGrafter"/>
</dbReference>
<keyword evidence="2 6" id="KW-0812">Transmembrane</keyword>
<protein>
    <submittedName>
        <fullName evidence="9">ABC transmembrane type-1 domain-containing protein</fullName>
    </submittedName>
</protein>
<dbReference type="PROSITE" id="PS50929">
    <property type="entry name" value="ABC_TM1F"/>
    <property type="match status" value="1"/>
</dbReference>
<dbReference type="CDD" id="cd18577">
    <property type="entry name" value="ABC_6TM_Pgp_ABCB1_D1_like"/>
    <property type="match status" value="1"/>
</dbReference>
<evidence type="ECO:0000256" key="4">
    <source>
        <dbReference type="ARBA" id="ARBA00023136"/>
    </source>
</evidence>
<dbReference type="AlphaFoldDB" id="A0A914CXP8"/>
<sequence length="296" mass="33039">MMKSPNGSIKNGILKNDSVTPLLLKNKENSIRDEDEKKKEKEPASPKVSITKLWRYSSKFDLFLIILGSLVAIITGLGFPFMSIVIGNISGGFINVTRLKNDPTGLIKLNNESWVPFETTYSMDTFSHDVHKNCLEYVYIGTIVLVAAFLQVTCFLVSGENNSHRMRRKFFRALLRQDISCNLERIKEGTGDKVALLLQMLGQFFGGFVIAFRYDWKLTLIMMSLSPFMIICGAFMAKLMATTAAKEAEKYAKAGAIAEEALTSIRTVVAFNGVSRECERYDKALEAGKKDGIIKG</sequence>
<feature type="region of interest" description="Disordered" evidence="5">
    <location>
        <begin position="20"/>
        <end position="43"/>
    </location>
</feature>
<evidence type="ECO:0000256" key="2">
    <source>
        <dbReference type="ARBA" id="ARBA00022692"/>
    </source>
</evidence>
<dbReference type="SUPFAM" id="SSF90123">
    <property type="entry name" value="ABC transporter transmembrane region"/>
    <property type="match status" value="1"/>
</dbReference>
<dbReference type="GO" id="GO:0005524">
    <property type="term" value="F:ATP binding"/>
    <property type="evidence" value="ECO:0007669"/>
    <property type="project" value="InterPro"/>
</dbReference>
<dbReference type="InterPro" id="IPR036640">
    <property type="entry name" value="ABC1_TM_sf"/>
</dbReference>
<keyword evidence="4 6" id="KW-0472">Membrane</keyword>
<dbReference type="InterPro" id="IPR039421">
    <property type="entry name" value="Type_1_exporter"/>
</dbReference>